<dbReference type="GO" id="GO:0005506">
    <property type="term" value="F:iron ion binding"/>
    <property type="evidence" value="ECO:0007669"/>
    <property type="project" value="InterPro"/>
</dbReference>
<keyword evidence="4" id="KW-1003">Cell membrane</keyword>
<keyword evidence="11 12" id="KW-0472">Membrane</keyword>
<feature type="domain" description="Cytochrome b561 bacterial/Ni-hydrogenase" evidence="13">
    <location>
        <begin position="4"/>
        <end position="180"/>
    </location>
</feature>
<dbReference type="InterPro" id="IPR051542">
    <property type="entry name" value="Hydrogenase_cytochrome"/>
</dbReference>
<organism evidence="14 15">
    <name type="scientific">Sulfuricurvum kujiense</name>
    <dbReference type="NCBI Taxonomy" id="148813"/>
    <lineage>
        <taxon>Bacteria</taxon>
        <taxon>Pseudomonadati</taxon>
        <taxon>Campylobacterota</taxon>
        <taxon>Epsilonproteobacteria</taxon>
        <taxon>Campylobacterales</taxon>
        <taxon>Sulfurimonadaceae</taxon>
        <taxon>Sulfuricurvum</taxon>
    </lineage>
</organism>
<evidence type="ECO:0000256" key="8">
    <source>
        <dbReference type="ARBA" id="ARBA00022982"/>
    </source>
</evidence>
<dbReference type="GO" id="GO:0020037">
    <property type="term" value="F:heme binding"/>
    <property type="evidence" value="ECO:0007669"/>
    <property type="project" value="TreeGrafter"/>
</dbReference>
<feature type="transmembrane region" description="Helical" evidence="12">
    <location>
        <begin position="142"/>
        <end position="165"/>
    </location>
</feature>
<evidence type="ECO:0000256" key="3">
    <source>
        <dbReference type="ARBA" id="ARBA00022448"/>
    </source>
</evidence>
<dbReference type="SUPFAM" id="SSF81342">
    <property type="entry name" value="Transmembrane di-heme cytochromes"/>
    <property type="match status" value="1"/>
</dbReference>
<keyword evidence="8" id="KW-0249">Electron transport</keyword>
<accession>A0A2D3WLT5</accession>
<dbReference type="InterPro" id="IPR000516">
    <property type="entry name" value="Ni-dep_Hydgase_cyt-B"/>
</dbReference>
<dbReference type="RefSeq" id="WP_294895158.1">
    <property type="nucleotide sequence ID" value="NZ_DLUI01000155.1"/>
</dbReference>
<evidence type="ECO:0000256" key="9">
    <source>
        <dbReference type="ARBA" id="ARBA00022989"/>
    </source>
</evidence>
<dbReference type="PRINTS" id="PR00161">
    <property type="entry name" value="NIHGNASECYTB"/>
</dbReference>
<feature type="transmembrane region" description="Helical" evidence="12">
    <location>
        <begin position="12"/>
        <end position="28"/>
    </location>
</feature>
<evidence type="ECO:0000256" key="6">
    <source>
        <dbReference type="ARBA" id="ARBA00022692"/>
    </source>
</evidence>
<evidence type="ECO:0000256" key="12">
    <source>
        <dbReference type="SAM" id="Phobius"/>
    </source>
</evidence>
<evidence type="ECO:0000313" key="14">
    <source>
        <dbReference type="EMBL" id="DAB37523.1"/>
    </source>
</evidence>
<feature type="transmembrane region" description="Helical" evidence="12">
    <location>
        <begin position="72"/>
        <end position="89"/>
    </location>
</feature>
<evidence type="ECO:0000259" key="13">
    <source>
        <dbReference type="Pfam" id="PF01292"/>
    </source>
</evidence>
<evidence type="ECO:0000313" key="15">
    <source>
        <dbReference type="Proteomes" id="UP000228859"/>
    </source>
</evidence>
<dbReference type="GO" id="GO:0005886">
    <property type="term" value="C:plasma membrane"/>
    <property type="evidence" value="ECO:0007669"/>
    <property type="project" value="UniProtKB-SubCell"/>
</dbReference>
<proteinExistence type="inferred from homology"/>
<keyword evidence="3" id="KW-0813">Transport</keyword>
<dbReference type="GO" id="GO:0022904">
    <property type="term" value="P:respiratory electron transport chain"/>
    <property type="evidence" value="ECO:0007669"/>
    <property type="project" value="InterPro"/>
</dbReference>
<evidence type="ECO:0000256" key="5">
    <source>
        <dbReference type="ARBA" id="ARBA00022617"/>
    </source>
</evidence>
<dbReference type="InterPro" id="IPR016174">
    <property type="entry name" value="Di-haem_cyt_TM"/>
</dbReference>
<dbReference type="GO" id="GO:0009055">
    <property type="term" value="F:electron transfer activity"/>
    <property type="evidence" value="ECO:0007669"/>
    <property type="project" value="InterPro"/>
</dbReference>
<evidence type="ECO:0000256" key="1">
    <source>
        <dbReference type="ARBA" id="ARBA00004651"/>
    </source>
</evidence>
<evidence type="ECO:0000256" key="4">
    <source>
        <dbReference type="ARBA" id="ARBA00022475"/>
    </source>
</evidence>
<keyword evidence="9 12" id="KW-1133">Transmembrane helix</keyword>
<keyword evidence="7" id="KW-0479">Metal-binding</keyword>
<evidence type="ECO:0000256" key="11">
    <source>
        <dbReference type="ARBA" id="ARBA00023136"/>
    </source>
</evidence>
<dbReference type="EMBL" id="DLUI01000155">
    <property type="protein sequence ID" value="DAB37523.1"/>
    <property type="molecule type" value="Genomic_DNA"/>
</dbReference>
<keyword evidence="6 12" id="KW-0812">Transmembrane</keyword>
<dbReference type="Gene3D" id="1.20.950.20">
    <property type="entry name" value="Transmembrane di-heme cytochromes, Chain C"/>
    <property type="match status" value="2"/>
</dbReference>
<evidence type="ECO:0000256" key="7">
    <source>
        <dbReference type="ARBA" id="ARBA00022723"/>
    </source>
</evidence>
<comment type="subcellular location">
    <subcellularLocation>
        <location evidence="1">Cell membrane</location>
        <topology evidence="1">Multi-pass membrane protein</topology>
    </subcellularLocation>
</comment>
<dbReference type="InterPro" id="IPR011577">
    <property type="entry name" value="Cyt_b561_bac/Ni-Hgenase"/>
</dbReference>
<gene>
    <name evidence="14" type="ORF">CFH83_10800</name>
</gene>
<dbReference type="Pfam" id="PF01292">
    <property type="entry name" value="Ni_hydr_CYTB"/>
    <property type="match status" value="1"/>
</dbReference>
<name>A0A2D3WLT5_9BACT</name>
<reference evidence="14 15" key="1">
    <citation type="journal article" date="2017" name="Front. Microbiol.">
        <title>Comparative Genomic Analysis of the Class Epsilonproteobacteria and Proposed Reclassification to Epsilonbacteraeota (phyl. nov.).</title>
        <authorList>
            <person name="Waite D.W."/>
            <person name="Vanwonterghem I."/>
            <person name="Rinke C."/>
            <person name="Parks D.H."/>
            <person name="Zhang Y."/>
            <person name="Takai K."/>
            <person name="Sievert S.M."/>
            <person name="Simon J."/>
            <person name="Campbell B.J."/>
            <person name="Hanson T.E."/>
            <person name="Woyke T."/>
            <person name="Klotz M.G."/>
            <person name="Hugenholtz P."/>
        </authorList>
    </citation>
    <scope>NUCLEOTIDE SEQUENCE [LARGE SCALE GENOMIC DNA]</scope>
    <source>
        <strain evidence="14">UBA12443</strain>
    </source>
</reference>
<comment type="caution">
    <text evidence="14">The sequence shown here is derived from an EMBL/GenBank/DDBJ whole genome shotgun (WGS) entry which is preliminary data.</text>
</comment>
<dbReference type="PANTHER" id="PTHR30485:SF0">
    <property type="entry name" value="NI_FE-HYDROGENASE 1 B-TYPE CYTOCHROME SUBUNIT-RELATED"/>
    <property type="match status" value="1"/>
</dbReference>
<dbReference type="AlphaFoldDB" id="A0A2D3WLT5"/>
<protein>
    <submittedName>
        <fullName evidence="14">Cytochrome B</fullName>
    </submittedName>
</protein>
<keyword evidence="5" id="KW-0349">Heme</keyword>
<evidence type="ECO:0000256" key="10">
    <source>
        <dbReference type="ARBA" id="ARBA00023004"/>
    </source>
</evidence>
<evidence type="ECO:0000256" key="2">
    <source>
        <dbReference type="ARBA" id="ARBA00008622"/>
    </source>
</evidence>
<dbReference type="PANTHER" id="PTHR30485">
    <property type="entry name" value="NI/FE-HYDROGENASE 1 B-TYPE CYTOCHROME SUBUNIT"/>
    <property type="match status" value="1"/>
</dbReference>
<feature type="transmembrane region" description="Helical" evidence="12">
    <location>
        <begin position="109"/>
        <end position="130"/>
    </location>
</feature>
<sequence>MRNFSSSFRVWHWLNAIALFGLFITVVLRESVMHKANIGSIVQTKMAELGTIITDDQAVIIGKAVRSPMWDWHIYLGIAVAVLLLWRLAMVVKNGFGFDDNPAMQKVYLLYRAVYVLMATMSLSGLALYYKITGEAKENVETLHMVLGWAIFAFIAIHIIGVVLAEKSDQSGLVSRMINGK</sequence>
<dbReference type="Proteomes" id="UP000228859">
    <property type="component" value="Unassembled WGS sequence"/>
</dbReference>
<keyword evidence="10" id="KW-0408">Iron</keyword>
<comment type="similarity">
    <text evidence="2">Belongs to the HupC/HyaC/HydC family.</text>
</comment>